<organism evidence="7 8">
    <name type="scientific">Sphingomonas taxi</name>
    <dbReference type="NCBI Taxonomy" id="1549858"/>
    <lineage>
        <taxon>Bacteria</taxon>
        <taxon>Pseudomonadati</taxon>
        <taxon>Pseudomonadota</taxon>
        <taxon>Alphaproteobacteria</taxon>
        <taxon>Sphingomonadales</taxon>
        <taxon>Sphingomonadaceae</taxon>
        <taxon>Sphingomonas</taxon>
    </lineage>
</organism>
<accession>A0A2W5AWD6</accession>
<evidence type="ECO:0000313" key="8">
    <source>
        <dbReference type="Proteomes" id="UP000249555"/>
    </source>
</evidence>
<dbReference type="PROSITE" id="PS52015">
    <property type="entry name" value="TONB_CTD"/>
    <property type="match status" value="1"/>
</dbReference>
<feature type="transmembrane region" description="Helical" evidence="5">
    <location>
        <begin position="31"/>
        <end position="55"/>
    </location>
</feature>
<dbReference type="Proteomes" id="UP000249555">
    <property type="component" value="Unassembled WGS sequence"/>
</dbReference>
<evidence type="ECO:0000256" key="5">
    <source>
        <dbReference type="SAM" id="Phobius"/>
    </source>
</evidence>
<feature type="domain" description="TonB C-terminal" evidence="6">
    <location>
        <begin position="81"/>
        <end position="173"/>
    </location>
</feature>
<protein>
    <recommendedName>
        <fullName evidence="6">TonB C-terminal domain-containing protein</fullName>
    </recommendedName>
</protein>
<dbReference type="InterPro" id="IPR037682">
    <property type="entry name" value="TonB_C"/>
</dbReference>
<dbReference type="InterPro" id="IPR006260">
    <property type="entry name" value="TonB/TolA_C"/>
</dbReference>
<evidence type="ECO:0000256" key="4">
    <source>
        <dbReference type="ARBA" id="ARBA00023136"/>
    </source>
</evidence>
<reference evidence="7 8" key="1">
    <citation type="submission" date="2017-08" db="EMBL/GenBank/DDBJ databases">
        <title>Infants hospitalized years apart are colonized by the same room-sourced microbial strains.</title>
        <authorList>
            <person name="Brooks B."/>
            <person name="Olm M.R."/>
            <person name="Firek B.A."/>
            <person name="Baker R."/>
            <person name="Thomas B.C."/>
            <person name="Morowitz M.J."/>
            <person name="Banfield J.F."/>
        </authorList>
    </citation>
    <scope>NUCLEOTIDE SEQUENCE [LARGE SCALE GENOMIC DNA]</scope>
    <source>
        <strain evidence="7">S2_018_000_R3_119</strain>
    </source>
</reference>
<dbReference type="Gene3D" id="3.30.1150.10">
    <property type="match status" value="1"/>
</dbReference>
<dbReference type="Pfam" id="PF03544">
    <property type="entry name" value="TonB_C"/>
    <property type="match status" value="1"/>
</dbReference>
<keyword evidence="4 5" id="KW-0472">Membrane</keyword>
<proteinExistence type="predicted"/>
<dbReference type="AlphaFoldDB" id="A0A2W5AWD6"/>
<dbReference type="NCBIfam" id="TIGR01352">
    <property type="entry name" value="tonB_Cterm"/>
    <property type="match status" value="1"/>
</dbReference>
<dbReference type="GO" id="GO:0055085">
    <property type="term" value="P:transmembrane transport"/>
    <property type="evidence" value="ECO:0007669"/>
    <property type="project" value="InterPro"/>
</dbReference>
<evidence type="ECO:0000259" key="6">
    <source>
        <dbReference type="PROSITE" id="PS52015"/>
    </source>
</evidence>
<dbReference type="SUPFAM" id="SSF74653">
    <property type="entry name" value="TolA/TonB C-terminal domain"/>
    <property type="match status" value="1"/>
</dbReference>
<comment type="caution">
    <text evidence="7">The sequence shown here is derived from an EMBL/GenBank/DDBJ whole genome shotgun (WGS) entry which is preliminary data.</text>
</comment>
<sequence>MARGGSTMTDANASEPYSSRLDARFDGSSRIVMVTALALIAACSLAFAACILLIARDGYRSWRSPYPTILRRDLPVAVTPARPIGSYAEWFGPDDYPPAAIRAEQEGAVRVALLVGVDGRVEACEILAGSGIRRLDRGTCRAAVRHGRFRPARDARGTAIVSRFELPRVRWALPRDER</sequence>
<dbReference type="EMBL" id="QFMX01000004">
    <property type="protein sequence ID" value="PZO75375.1"/>
    <property type="molecule type" value="Genomic_DNA"/>
</dbReference>
<evidence type="ECO:0000256" key="3">
    <source>
        <dbReference type="ARBA" id="ARBA00022989"/>
    </source>
</evidence>
<evidence type="ECO:0000313" key="7">
    <source>
        <dbReference type="EMBL" id="PZO75375.1"/>
    </source>
</evidence>
<evidence type="ECO:0000256" key="1">
    <source>
        <dbReference type="ARBA" id="ARBA00004167"/>
    </source>
</evidence>
<name>A0A2W5AWD6_9SPHN</name>
<comment type="subcellular location">
    <subcellularLocation>
        <location evidence="1">Membrane</location>
        <topology evidence="1">Single-pass membrane protein</topology>
    </subcellularLocation>
</comment>
<evidence type="ECO:0000256" key="2">
    <source>
        <dbReference type="ARBA" id="ARBA00022692"/>
    </source>
</evidence>
<gene>
    <name evidence="7" type="ORF">DI640_05040</name>
</gene>
<keyword evidence="3 5" id="KW-1133">Transmembrane helix</keyword>
<dbReference type="GO" id="GO:0016020">
    <property type="term" value="C:membrane"/>
    <property type="evidence" value="ECO:0007669"/>
    <property type="project" value="UniProtKB-SubCell"/>
</dbReference>
<keyword evidence="2 5" id="KW-0812">Transmembrane</keyword>